<keyword evidence="2" id="KW-1185">Reference proteome</keyword>
<evidence type="ECO:0000313" key="2">
    <source>
        <dbReference type="Proteomes" id="UP001162972"/>
    </source>
</evidence>
<evidence type="ECO:0000313" key="1">
    <source>
        <dbReference type="EMBL" id="KAJ6426500.1"/>
    </source>
</evidence>
<comment type="caution">
    <text evidence="1">The sequence shown here is derived from an EMBL/GenBank/DDBJ whole genome shotgun (WGS) entry which is preliminary data.</text>
</comment>
<sequence length="234" mass="26307">MITGQPRSDELVQNRLLLSRTEAPDQHTNGRLWPEKDHNSELYPENSDELAGFSVNHGTRRGSSCSTCTERVLDVFVAISVRTEKHHWFLCGHFAMTSYVFKEAQILTWPDSVLEWWMAWCNLGLRAQKNPGFSLACASGHIHGPDEARNRALQFRQNLPDSDSPVQPSMRLRFTCLVFKSMSNRGRAGLVGNIVTDQKRQSRLIGVLLSSCWRHGQRSAVKLPESGGFPGNSS</sequence>
<proteinExistence type="predicted"/>
<dbReference type="AlphaFoldDB" id="A0AAD6KN39"/>
<reference evidence="1 2" key="1">
    <citation type="journal article" date="2023" name="Int. J. Mol. Sci.">
        <title>De Novo Assembly and Annotation of 11 Diverse Shrub Willow (Salix) Genomes Reveals Novel Gene Organization in Sex-Linked Regions.</title>
        <authorList>
            <person name="Hyden B."/>
            <person name="Feng K."/>
            <person name="Yates T.B."/>
            <person name="Jawdy S."/>
            <person name="Cereghino C."/>
            <person name="Smart L.B."/>
            <person name="Muchero W."/>
        </authorList>
    </citation>
    <scope>NUCLEOTIDE SEQUENCE [LARGE SCALE GENOMIC DNA]</scope>
    <source>
        <tissue evidence="1">Shoot tip</tissue>
    </source>
</reference>
<dbReference type="Proteomes" id="UP001162972">
    <property type="component" value="Chromosome 1"/>
</dbReference>
<gene>
    <name evidence="1" type="ORF">OIU84_022155</name>
</gene>
<protein>
    <submittedName>
        <fullName evidence="1">Uncharacterized protein</fullName>
    </submittedName>
</protein>
<name>A0AAD6KN39_9ROSI</name>
<organism evidence="1 2">
    <name type="scientific">Salix udensis</name>
    <dbReference type="NCBI Taxonomy" id="889485"/>
    <lineage>
        <taxon>Eukaryota</taxon>
        <taxon>Viridiplantae</taxon>
        <taxon>Streptophyta</taxon>
        <taxon>Embryophyta</taxon>
        <taxon>Tracheophyta</taxon>
        <taxon>Spermatophyta</taxon>
        <taxon>Magnoliopsida</taxon>
        <taxon>eudicotyledons</taxon>
        <taxon>Gunneridae</taxon>
        <taxon>Pentapetalae</taxon>
        <taxon>rosids</taxon>
        <taxon>fabids</taxon>
        <taxon>Malpighiales</taxon>
        <taxon>Salicaceae</taxon>
        <taxon>Saliceae</taxon>
        <taxon>Salix</taxon>
    </lineage>
</organism>
<accession>A0AAD6KN39</accession>
<dbReference type="EMBL" id="JAPFFJ010000005">
    <property type="protein sequence ID" value="KAJ6426500.1"/>
    <property type="molecule type" value="Genomic_DNA"/>
</dbReference>